<sequence>MEFDRFKQQTVASLELPPVRASTADGRSFTTLRPSAHFVYKGETPQVPDFVLLMVQSRSAQWEYLRCHDLLFLVDGKPFETPAADHDGRVLRPGVGETVTVMLPPAALIAMANATKVEAKLCRDEFEFDQQARLAFRELASRMKSQ</sequence>
<accession>A0A3D4V5C0</accession>
<organism evidence="1 2">
    <name type="scientific">Gemmatimonas aurantiaca</name>
    <dbReference type="NCBI Taxonomy" id="173480"/>
    <lineage>
        <taxon>Bacteria</taxon>
        <taxon>Pseudomonadati</taxon>
        <taxon>Gemmatimonadota</taxon>
        <taxon>Gemmatimonadia</taxon>
        <taxon>Gemmatimonadales</taxon>
        <taxon>Gemmatimonadaceae</taxon>
        <taxon>Gemmatimonas</taxon>
    </lineage>
</organism>
<protein>
    <submittedName>
        <fullName evidence="1">Uncharacterized protein</fullName>
    </submittedName>
</protein>
<proteinExistence type="predicted"/>
<evidence type="ECO:0000313" key="1">
    <source>
        <dbReference type="EMBL" id="HCT55952.1"/>
    </source>
</evidence>
<evidence type="ECO:0000313" key="2">
    <source>
        <dbReference type="Proteomes" id="UP000264071"/>
    </source>
</evidence>
<comment type="caution">
    <text evidence="1">The sequence shown here is derived from an EMBL/GenBank/DDBJ whole genome shotgun (WGS) entry which is preliminary data.</text>
</comment>
<name>A0A3D4V5C0_9BACT</name>
<dbReference type="Proteomes" id="UP000264071">
    <property type="component" value="Unassembled WGS sequence"/>
</dbReference>
<reference evidence="1 2" key="1">
    <citation type="journal article" date="2018" name="Nat. Biotechnol.">
        <title>A standardized bacterial taxonomy based on genome phylogeny substantially revises the tree of life.</title>
        <authorList>
            <person name="Parks D.H."/>
            <person name="Chuvochina M."/>
            <person name="Waite D.W."/>
            <person name="Rinke C."/>
            <person name="Skarshewski A."/>
            <person name="Chaumeil P.A."/>
            <person name="Hugenholtz P."/>
        </authorList>
    </citation>
    <scope>NUCLEOTIDE SEQUENCE [LARGE SCALE GENOMIC DNA]</scope>
    <source>
        <strain evidence="1">UBA8844</strain>
    </source>
</reference>
<dbReference type="EMBL" id="DPIY01000002">
    <property type="protein sequence ID" value="HCT55952.1"/>
    <property type="molecule type" value="Genomic_DNA"/>
</dbReference>
<dbReference type="AlphaFoldDB" id="A0A3D4V5C0"/>
<gene>
    <name evidence="1" type="ORF">DGD08_01925</name>
</gene>